<gene>
    <name evidence="1" type="ORF">CDAR_576601</name>
</gene>
<evidence type="ECO:0000313" key="2">
    <source>
        <dbReference type="Proteomes" id="UP001054837"/>
    </source>
</evidence>
<proteinExistence type="predicted"/>
<reference evidence="1 2" key="1">
    <citation type="submission" date="2021-06" db="EMBL/GenBank/DDBJ databases">
        <title>Caerostris darwini draft genome.</title>
        <authorList>
            <person name="Kono N."/>
            <person name="Arakawa K."/>
        </authorList>
    </citation>
    <scope>NUCLEOTIDE SEQUENCE [LARGE SCALE GENOMIC DNA]</scope>
</reference>
<keyword evidence="2" id="KW-1185">Reference proteome</keyword>
<evidence type="ECO:0000313" key="1">
    <source>
        <dbReference type="EMBL" id="GIY45668.1"/>
    </source>
</evidence>
<dbReference type="EMBL" id="BPLQ01009653">
    <property type="protein sequence ID" value="GIY45668.1"/>
    <property type="molecule type" value="Genomic_DNA"/>
</dbReference>
<name>A0AAV4TGE2_9ARAC</name>
<comment type="caution">
    <text evidence="1">The sequence shown here is derived from an EMBL/GenBank/DDBJ whole genome shotgun (WGS) entry which is preliminary data.</text>
</comment>
<dbReference type="AlphaFoldDB" id="A0AAV4TGE2"/>
<protein>
    <submittedName>
        <fullName evidence="1">Uncharacterized protein</fullName>
    </submittedName>
</protein>
<sequence length="156" mass="18200">MNGSCEWLDEFLIARNLVQILQMNRMTNSYCKFGMKILTFVGQNLPLPLDFKIANTVFDFVTIHLHEATLQVYRKTIPSPTDPIRCRWRPLKSEVLFFPPVSEPDRVHHHPSVMPPPHTPVACQRPDRDGKPFILHRWEMNAWLDMVRGQLLLSGR</sequence>
<accession>A0AAV4TGE2</accession>
<dbReference type="Proteomes" id="UP001054837">
    <property type="component" value="Unassembled WGS sequence"/>
</dbReference>
<organism evidence="1 2">
    <name type="scientific">Caerostris darwini</name>
    <dbReference type="NCBI Taxonomy" id="1538125"/>
    <lineage>
        <taxon>Eukaryota</taxon>
        <taxon>Metazoa</taxon>
        <taxon>Ecdysozoa</taxon>
        <taxon>Arthropoda</taxon>
        <taxon>Chelicerata</taxon>
        <taxon>Arachnida</taxon>
        <taxon>Araneae</taxon>
        <taxon>Araneomorphae</taxon>
        <taxon>Entelegynae</taxon>
        <taxon>Araneoidea</taxon>
        <taxon>Araneidae</taxon>
        <taxon>Caerostris</taxon>
    </lineage>
</organism>